<dbReference type="PANTHER" id="PTHR30069:SF40">
    <property type="entry name" value="TONB-DEPENDENT RECEPTOR NMB0964-RELATED"/>
    <property type="match status" value="1"/>
</dbReference>
<keyword evidence="4" id="KW-0812">Transmembrane</keyword>
<dbReference type="EMBL" id="JAVRHP010000097">
    <property type="protein sequence ID" value="MDT0651290.1"/>
    <property type="molecule type" value="Genomic_DNA"/>
</dbReference>
<evidence type="ECO:0000313" key="7">
    <source>
        <dbReference type="EMBL" id="MDT0651290.1"/>
    </source>
</evidence>
<evidence type="ECO:0000313" key="8">
    <source>
        <dbReference type="Proteomes" id="UP001248819"/>
    </source>
</evidence>
<gene>
    <name evidence="7" type="ORF">RM529_14135</name>
</gene>
<comment type="subcellular location">
    <subcellularLocation>
        <location evidence="1">Cell outer membrane</location>
        <topology evidence="1">Multi-pass membrane protein</topology>
    </subcellularLocation>
</comment>
<dbReference type="Gene3D" id="2.40.170.20">
    <property type="entry name" value="TonB-dependent receptor, beta-barrel domain"/>
    <property type="match status" value="1"/>
</dbReference>
<keyword evidence="5" id="KW-0472">Membrane</keyword>
<comment type="caution">
    <text evidence="7">The sequence shown here is derived from an EMBL/GenBank/DDBJ whole genome shotgun (WGS) entry which is preliminary data.</text>
</comment>
<evidence type="ECO:0000256" key="1">
    <source>
        <dbReference type="ARBA" id="ARBA00004571"/>
    </source>
</evidence>
<organism evidence="7 8">
    <name type="scientific">Autumnicola edwardsiae</name>
    <dbReference type="NCBI Taxonomy" id="3075594"/>
    <lineage>
        <taxon>Bacteria</taxon>
        <taxon>Pseudomonadati</taxon>
        <taxon>Bacteroidota</taxon>
        <taxon>Flavobacteriia</taxon>
        <taxon>Flavobacteriales</taxon>
        <taxon>Flavobacteriaceae</taxon>
        <taxon>Autumnicola</taxon>
    </lineage>
</organism>
<dbReference type="RefSeq" id="WP_311485416.1">
    <property type="nucleotide sequence ID" value="NZ_JAVRHP010000097.1"/>
</dbReference>
<keyword evidence="8" id="KW-1185">Reference proteome</keyword>
<keyword evidence="7" id="KW-0675">Receptor</keyword>
<dbReference type="PANTHER" id="PTHR30069">
    <property type="entry name" value="TONB-DEPENDENT OUTER MEMBRANE RECEPTOR"/>
    <property type="match status" value="1"/>
</dbReference>
<proteinExistence type="predicted"/>
<evidence type="ECO:0000256" key="6">
    <source>
        <dbReference type="ARBA" id="ARBA00023237"/>
    </source>
</evidence>
<keyword evidence="2" id="KW-0813">Transport</keyword>
<sequence>MRIFLNKDLAANPHNMDLKSNFKFSLILKKLNALEGIKISLFLGLFLISGVLFAQDPIGSETVTVVKPYSPSVRDASKIRETPTRADSVNTAKKPVQYSIFSVPVASTFTPAKGRATNVERERPPKVYDNYATLGFGTYSNVLAEFYSNLEVNRTDNFGIFFTHNSSQGGIEGVRLDDQFYDTELNLSYTRRDRDISWKTEVGGQHQLFNWYGLPENPVLSNDQLMDIDPTQNYFSVYAGGEIELYDSFFDNAKARFRHSGDSYSSSENHFDARGTFEVNIAGELITSDLTADIVNGQFEESALNGTAQDYTFMNFGFSPSLLVLRDDLTLNLGVGIFYSLDSENSDNNFYLYPQITASYRLSGDLLTAYAGLEGELEQNTYYNFFQENPYVSPALAIQPSETEYDAYVGAKGRLTTYLGYNVRAGYASQFNKPLFRRNPTGPIASMEDYGYGNSFNVVYDDVNTFSFSGELNLDVNRNFRLSLNAEYFNYATDEEAEAWNLPNVKASLNADYQITEKWYAGGNIFFRGEREDLAIIDNRPVDGGLSEEIVTLDSYFDLNAHLGYRFNNQLSAFVRGNNLLNNNYERWTNFQVQGLQVLAGATYKFDF</sequence>
<dbReference type="InterPro" id="IPR039426">
    <property type="entry name" value="TonB-dep_rcpt-like"/>
</dbReference>
<evidence type="ECO:0000256" key="4">
    <source>
        <dbReference type="ARBA" id="ARBA00022692"/>
    </source>
</evidence>
<keyword evidence="3" id="KW-1134">Transmembrane beta strand</keyword>
<dbReference type="InterPro" id="IPR036942">
    <property type="entry name" value="Beta-barrel_TonB_sf"/>
</dbReference>
<evidence type="ECO:0000256" key="3">
    <source>
        <dbReference type="ARBA" id="ARBA00022452"/>
    </source>
</evidence>
<protein>
    <submittedName>
        <fullName evidence="7">TonB-dependent receptor</fullName>
    </submittedName>
</protein>
<reference evidence="7 8" key="1">
    <citation type="submission" date="2023-09" db="EMBL/GenBank/DDBJ databases">
        <authorList>
            <person name="Rey-Velasco X."/>
        </authorList>
    </citation>
    <scope>NUCLEOTIDE SEQUENCE [LARGE SCALE GENOMIC DNA]</scope>
    <source>
        <strain evidence="7 8">F297</strain>
    </source>
</reference>
<name>A0ABU3CY42_9FLAO</name>
<accession>A0ABU3CY42</accession>
<evidence type="ECO:0000256" key="2">
    <source>
        <dbReference type="ARBA" id="ARBA00022448"/>
    </source>
</evidence>
<dbReference type="Proteomes" id="UP001248819">
    <property type="component" value="Unassembled WGS sequence"/>
</dbReference>
<dbReference type="SUPFAM" id="SSF56935">
    <property type="entry name" value="Porins"/>
    <property type="match status" value="1"/>
</dbReference>
<evidence type="ECO:0000256" key="5">
    <source>
        <dbReference type="ARBA" id="ARBA00023136"/>
    </source>
</evidence>
<keyword evidence="6" id="KW-0998">Cell outer membrane</keyword>